<dbReference type="EMBL" id="FXXQ01000025">
    <property type="protein sequence ID" value="SMX25714.1"/>
    <property type="molecule type" value="Genomic_DNA"/>
</dbReference>
<evidence type="ECO:0000313" key="3">
    <source>
        <dbReference type="Proteomes" id="UP000201838"/>
    </source>
</evidence>
<feature type="region of interest" description="Disordered" evidence="1">
    <location>
        <begin position="83"/>
        <end position="106"/>
    </location>
</feature>
<dbReference type="AlphaFoldDB" id="A0A238J766"/>
<sequence>MSPGLASEVSDTANRTRPPRYACLRIAGPTSGWLAGADRSRSVTMFGFAAQSCPVKSIACAASGPKHSASWFRIASLSPSVSRRRISGGQPTKPKIAAGEPSGPEWSCASTRGPLRLAILPDSPASRQKGRSYRAMALACVLIQVGVFRIASIRAVVAQGSSTVSAATRSGMDRTIFLAVMASPEPSLTANCSGPFSDTSTTGADFLILS</sequence>
<evidence type="ECO:0000256" key="1">
    <source>
        <dbReference type="SAM" id="MobiDB-lite"/>
    </source>
</evidence>
<reference evidence="3" key="1">
    <citation type="submission" date="2017-05" db="EMBL/GenBank/DDBJ databases">
        <authorList>
            <person name="Rodrigo-Torres L."/>
            <person name="Arahal R. D."/>
            <person name="Lucena T."/>
        </authorList>
    </citation>
    <scope>NUCLEOTIDE SEQUENCE [LARGE SCALE GENOMIC DNA]</scope>
    <source>
        <strain evidence="3">CECT 8489</strain>
    </source>
</reference>
<gene>
    <name evidence="2" type="ORF">BOA8489_03858</name>
</gene>
<proteinExistence type="predicted"/>
<organism evidence="2 3">
    <name type="scientific">Boseongicola aestuarii</name>
    <dbReference type="NCBI Taxonomy" id="1470561"/>
    <lineage>
        <taxon>Bacteria</taxon>
        <taxon>Pseudomonadati</taxon>
        <taxon>Pseudomonadota</taxon>
        <taxon>Alphaproteobacteria</taxon>
        <taxon>Rhodobacterales</taxon>
        <taxon>Paracoccaceae</taxon>
        <taxon>Boseongicola</taxon>
    </lineage>
</organism>
<protein>
    <submittedName>
        <fullName evidence="2">Uncharacterized protein</fullName>
    </submittedName>
</protein>
<dbReference type="Proteomes" id="UP000201838">
    <property type="component" value="Unassembled WGS sequence"/>
</dbReference>
<accession>A0A238J766</accession>
<name>A0A238J766_9RHOB</name>
<evidence type="ECO:0000313" key="2">
    <source>
        <dbReference type="EMBL" id="SMX25714.1"/>
    </source>
</evidence>
<keyword evidence="3" id="KW-1185">Reference proteome</keyword>